<dbReference type="InterPro" id="IPR006121">
    <property type="entry name" value="HMA_dom"/>
</dbReference>
<dbReference type="GO" id="GO:0046872">
    <property type="term" value="F:metal ion binding"/>
    <property type="evidence" value="ECO:0007669"/>
    <property type="project" value="UniProtKB-KW"/>
</dbReference>
<dbReference type="InterPro" id="IPR017969">
    <property type="entry name" value="Heavy-metal-associated_CS"/>
</dbReference>
<keyword evidence="1" id="KW-0479">Metal-binding</keyword>
<dbReference type="PROSITE" id="PS50846">
    <property type="entry name" value="HMA_2"/>
    <property type="match status" value="1"/>
</dbReference>
<dbReference type="PROSITE" id="PS01047">
    <property type="entry name" value="HMA_1"/>
    <property type="match status" value="1"/>
</dbReference>
<evidence type="ECO:0000256" key="1">
    <source>
        <dbReference type="ARBA" id="ARBA00022723"/>
    </source>
</evidence>
<feature type="domain" description="HMA" evidence="2">
    <location>
        <begin position="12"/>
        <end position="78"/>
    </location>
</feature>
<keyword evidence="4" id="KW-1185">Reference proteome</keyword>
<dbReference type="FunFam" id="3.30.70.100:FF:000001">
    <property type="entry name" value="ATPase copper transporting beta"/>
    <property type="match status" value="1"/>
</dbReference>
<dbReference type="CDD" id="cd00371">
    <property type="entry name" value="HMA"/>
    <property type="match status" value="1"/>
</dbReference>
<proteinExistence type="predicted"/>
<name>A0A4P9WDC5_9FUNG</name>
<gene>
    <name evidence="3" type="ORF">BDK51DRAFT_31833</name>
</gene>
<evidence type="ECO:0000259" key="2">
    <source>
        <dbReference type="PROSITE" id="PS50846"/>
    </source>
</evidence>
<dbReference type="Pfam" id="PF00403">
    <property type="entry name" value="HMA"/>
    <property type="match status" value="1"/>
</dbReference>
<sequence length="104" mass="10524">MPDPPIDVGPARNCALSVKGMTCQSCVSSVTSTVKSLPGVSSAVVDLAGERADVTYDPSLLSPEDIAAAINDSGFEANLELGTTTGKLGSAGSYRVSVKGMTCQ</sequence>
<dbReference type="Gene3D" id="3.30.70.100">
    <property type="match status" value="1"/>
</dbReference>
<dbReference type="PANTHER" id="PTHR46594:SF4">
    <property type="entry name" value="P-TYPE CATION-TRANSPORTING ATPASE"/>
    <property type="match status" value="1"/>
</dbReference>
<accession>A0A4P9WDC5</accession>
<dbReference type="AlphaFoldDB" id="A0A4P9WDC5"/>
<protein>
    <submittedName>
        <fullName evidence="3">Heavy metal-associated domain-containing protein</fullName>
    </submittedName>
</protein>
<feature type="non-terminal residue" evidence="3">
    <location>
        <position position="104"/>
    </location>
</feature>
<organism evidence="3 4">
    <name type="scientific">Blyttiomyces helicus</name>
    <dbReference type="NCBI Taxonomy" id="388810"/>
    <lineage>
        <taxon>Eukaryota</taxon>
        <taxon>Fungi</taxon>
        <taxon>Fungi incertae sedis</taxon>
        <taxon>Chytridiomycota</taxon>
        <taxon>Chytridiomycota incertae sedis</taxon>
        <taxon>Chytridiomycetes</taxon>
        <taxon>Chytridiomycetes incertae sedis</taxon>
        <taxon>Blyttiomyces</taxon>
    </lineage>
</organism>
<dbReference type="PANTHER" id="PTHR46594">
    <property type="entry name" value="P-TYPE CATION-TRANSPORTING ATPASE"/>
    <property type="match status" value="1"/>
</dbReference>
<reference evidence="4" key="1">
    <citation type="journal article" date="2018" name="Nat. Microbiol.">
        <title>Leveraging single-cell genomics to expand the fungal tree of life.</title>
        <authorList>
            <person name="Ahrendt S.R."/>
            <person name="Quandt C.A."/>
            <person name="Ciobanu D."/>
            <person name="Clum A."/>
            <person name="Salamov A."/>
            <person name="Andreopoulos B."/>
            <person name="Cheng J.F."/>
            <person name="Woyke T."/>
            <person name="Pelin A."/>
            <person name="Henrissat B."/>
            <person name="Reynolds N.K."/>
            <person name="Benny G.L."/>
            <person name="Smith M.E."/>
            <person name="James T.Y."/>
            <person name="Grigoriev I.V."/>
        </authorList>
    </citation>
    <scope>NUCLEOTIDE SEQUENCE [LARGE SCALE GENOMIC DNA]</scope>
</reference>
<evidence type="ECO:0000313" key="4">
    <source>
        <dbReference type="Proteomes" id="UP000269721"/>
    </source>
</evidence>
<evidence type="ECO:0000313" key="3">
    <source>
        <dbReference type="EMBL" id="RKO90699.1"/>
    </source>
</evidence>
<dbReference type="InterPro" id="IPR036163">
    <property type="entry name" value="HMA_dom_sf"/>
</dbReference>
<dbReference type="OrthoDB" id="432719at2759"/>
<dbReference type="Proteomes" id="UP000269721">
    <property type="component" value="Unassembled WGS sequence"/>
</dbReference>
<dbReference type="EMBL" id="KZ995427">
    <property type="protein sequence ID" value="RKO90699.1"/>
    <property type="molecule type" value="Genomic_DNA"/>
</dbReference>
<dbReference type="SUPFAM" id="SSF55008">
    <property type="entry name" value="HMA, heavy metal-associated domain"/>
    <property type="match status" value="1"/>
</dbReference>
<dbReference type="PRINTS" id="PR00942">
    <property type="entry name" value="CUATPASEI"/>
</dbReference>